<name>A0A1D2LE18_BROTH</name>
<dbReference type="Pfam" id="PF14501">
    <property type="entry name" value="HATPase_c_5"/>
    <property type="match status" value="1"/>
</dbReference>
<keyword evidence="4" id="KW-1185">Reference proteome</keyword>
<dbReference type="PANTHER" id="PTHR40448">
    <property type="entry name" value="TWO-COMPONENT SENSOR HISTIDINE KINASE"/>
    <property type="match status" value="1"/>
</dbReference>
<evidence type="ECO:0000259" key="2">
    <source>
        <dbReference type="Pfam" id="PF14501"/>
    </source>
</evidence>
<feature type="transmembrane region" description="Helical" evidence="1">
    <location>
        <begin position="80"/>
        <end position="98"/>
    </location>
</feature>
<keyword evidence="1" id="KW-0812">Transmembrane</keyword>
<dbReference type="PANTHER" id="PTHR40448:SF1">
    <property type="entry name" value="TWO-COMPONENT SENSOR HISTIDINE KINASE"/>
    <property type="match status" value="1"/>
</dbReference>
<protein>
    <submittedName>
        <fullName evidence="3">GHKL domain-containing protein</fullName>
    </submittedName>
</protein>
<dbReference type="Proteomes" id="UP000243591">
    <property type="component" value="Chromosome"/>
</dbReference>
<dbReference type="EMBL" id="CP023483">
    <property type="protein sequence ID" value="ATF26542.1"/>
    <property type="molecule type" value="Genomic_DNA"/>
</dbReference>
<gene>
    <name evidence="3" type="ORF">CNY62_09145</name>
</gene>
<dbReference type="KEGG" id="bths:CNY62_09145"/>
<evidence type="ECO:0000256" key="1">
    <source>
        <dbReference type="SAM" id="Phobius"/>
    </source>
</evidence>
<feature type="transmembrane region" description="Helical" evidence="1">
    <location>
        <begin position="6"/>
        <end position="26"/>
    </location>
</feature>
<accession>A0A1D2LE18</accession>
<sequence>MTFEEAAILGTMHYILTLFFIGKRYFFSFKQTVFLIVGLLVYMSLVVFLHNMYFITLILLVYLVEWIISSRYLKNKLLPLFYLFVQYILSITTFYITFDFQLQTKIGVSIPPIRLFILQACVVSILICCVLIIIEKYNLFEKIYFSKNSYKKTSFFLFLLLITFVVTNTLTNNKSNNYIFLSLFLILASIIILVIVLLTLFVFSNINRMETDNAILRSTLKSQQEMYEFSREFQHDLKSLLNSVDNHLSENNIEEARLLLHKISTEGQDAVNQQYLSQLSAIENLPIKATFYQFAATCTEKKIPFQLNITSDFKYISIELLDFLRCLSIILNNAVEAKLAKNENFFINIDVLKKKDSTNIIIKNPTAKNFKLQSIFQKGFSTKNQHKGLGLSNLRKIVNKNTKLELHYSLKRSLLIAELIIKD</sequence>
<dbReference type="InterPro" id="IPR032834">
    <property type="entry name" value="NatK-like_C"/>
</dbReference>
<dbReference type="GO" id="GO:0042802">
    <property type="term" value="F:identical protein binding"/>
    <property type="evidence" value="ECO:0007669"/>
    <property type="project" value="TreeGrafter"/>
</dbReference>
<evidence type="ECO:0000313" key="4">
    <source>
        <dbReference type="Proteomes" id="UP000243591"/>
    </source>
</evidence>
<feature type="domain" description="Sensor histidine kinase NatK-like C-terminal" evidence="2">
    <location>
        <begin position="319"/>
        <end position="411"/>
    </location>
</feature>
<keyword evidence="1" id="KW-0472">Membrane</keyword>
<feature type="transmembrane region" description="Helical" evidence="1">
    <location>
        <begin position="33"/>
        <end position="49"/>
    </location>
</feature>
<dbReference type="InterPro" id="IPR036890">
    <property type="entry name" value="HATPase_C_sf"/>
</dbReference>
<dbReference type="Gene3D" id="3.30.565.10">
    <property type="entry name" value="Histidine kinase-like ATPase, C-terminal domain"/>
    <property type="match status" value="1"/>
</dbReference>
<keyword evidence="1" id="KW-1133">Transmembrane helix</keyword>
<feature type="transmembrane region" description="Helical" evidence="1">
    <location>
        <begin position="113"/>
        <end position="134"/>
    </location>
</feature>
<dbReference type="RefSeq" id="WP_069119262.1">
    <property type="nucleotide sequence ID" value="NZ_CP023483.1"/>
</dbReference>
<dbReference type="AlphaFoldDB" id="A0A1D2LE18"/>
<dbReference type="SUPFAM" id="SSF55874">
    <property type="entry name" value="ATPase domain of HSP90 chaperone/DNA topoisomerase II/histidine kinase"/>
    <property type="match status" value="1"/>
</dbReference>
<feature type="transmembrane region" description="Helical" evidence="1">
    <location>
        <begin position="155"/>
        <end position="172"/>
    </location>
</feature>
<reference evidence="3 4" key="1">
    <citation type="submission" date="2017-09" db="EMBL/GenBank/DDBJ databases">
        <title>Complete Genome Sequences of Two Strains of the Meat Spoilage Bacterium Brochothrix thermosphacta Isolated from Ground Chicken.</title>
        <authorList>
            <person name="Paoli G.C."/>
            <person name="Wijey C."/>
            <person name="Chen C.-Y."/>
            <person name="Nguyen L."/>
            <person name="Yan X."/>
            <person name="Irwin P.L."/>
        </authorList>
    </citation>
    <scope>NUCLEOTIDE SEQUENCE [LARGE SCALE GENOMIC DNA]</scope>
    <source>
        <strain evidence="3 4">BI</strain>
    </source>
</reference>
<proteinExistence type="predicted"/>
<feature type="transmembrane region" description="Helical" evidence="1">
    <location>
        <begin position="178"/>
        <end position="203"/>
    </location>
</feature>
<organism evidence="3 4">
    <name type="scientific">Brochothrix thermosphacta</name>
    <name type="common">Microbacterium thermosphactum</name>
    <dbReference type="NCBI Taxonomy" id="2756"/>
    <lineage>
        <taxon>Bacteria</taxon>
        <taxon>Bacillati</taxon>
        <taxon>Bacillota</taxon>
        <taxon>Bacilli</taxon>
        <taxon>Bacillales</taxon>
        <taxon>Listeriaceae</taxon>
        <taxon>Brochothrix</taxon>
    </lineage>
</organism>
<dbReference type="OrthoDB" id="2367551at2"/>
<evidence type="ECO:0000313" key="3">
    <source>
        <dbReference type="EMBL" id="ATF26542.1"/>
    </source>
</evidence>